<dbReference type="AlphaFoldDB" id="A0AAP0IF31"/>
<evidence type="ECO:0000313" key="2">
    <source>
        <dbReference type="Proteomes" id="UP001420932"/>
    </source>
</evidence>
<keyword evidence="2" id="KW-1185">Reference proteome</keyword>
<evidence type="ECO:0000313" key="1">
    <source>
        <dbReference type="EMBL" id="KAK9114276.1"/>
    </source>
</evidence>
<comment type="caution">
    <text evidence="1">The sequence shown here is derived from an EMBL/GenBank/DDBJ whole genome shotgun (WGS) entry which is preliminary data.</text>
</comment>
<sequence length="61" mass="7140">MLKRKEKQTNKQTNNVMICFNVSRVSHRTNLEDTLDLDYEMRVRNLGGVSTYVIDTILVTH</sequence>
<reference evidence="1 2" key="1">
    <citation type="submission" date="2024-01" db="EMBL/GenBank/DDBJ databases">
        <title>Genome assemblies of Stephania.</title>
        <authorList>
            <person name="Yang L."/>
        </authorList>
    </citation>
    <scope>NUCLEOTIDE SEQUENCE [LARGE SCALE GENOMIC DNA]</scope>
    <source>
        <strain evidence="1">YNDBR</strain>
        <tissue evidence="1">Leaf</tissue>
    </source>
</reference>
<organism evidence="1 2">
    <name type="scientific">Stephania yunnanensis</name>
    <dbReference type="NCBI Taxonomy" id="152371"/>
    <lineage>
        <taxon>Eukaryota</taxon>
        <taxon>Viridiplantae</taxon>
        <taxon>Streptophyta</taxon>
        <taxon>Embryophyta</taxon>
        <taxon>Tracheophyta</taxon>
        <taxon>Spermatophyta</taxon>
        <taxon>Magnoliopsida</taxon>
        <taxon>Ranunculales</taxon>
        <taxon>Menispermaceae</taxon>
        <taxon>Menispermoideae</taxon>
        <taxon>Cissampelideae</taxon>
        <taxon>Stephania</taxon>
    </lineage>
</organism>
<proteinExistence type="predicted"/>
<name>A0AAP0IF31_9MAGN</name>
<dbReference type="EMBL" id="JBBNAF010000009">
    <property type="protein sequence ID" value="KAK9114276.1"/>
    <property type="molecule type" value="Genomic_DNA"/>
</dbReference>
<dbReference type="Proteomes" id="UP001420932">
    <property type="component" value="Unassembled WGS sequence"/>
</dbReference>
<gene>
    <name evidence="1" type="ORF">Syun_021073</name>
</gene>
<accession>A0AAP0IF31</accession>
<protein>
    <submittedName>
        <fullName evidence="1">Uncharacterized protein</fullName>
    </submittedName>
</protein>